<dbReference type="EMBL" id="BQNB010015332">
    <property type="protein sequence ID" value="GJT38788.1"/>
    <property type="molecule type" value="Genomic_DNA"/>
</dbReference>
<organism evidence="1 2">
    <name type="scientific">Tanacetum coccineum</name>
    <dbReference type="NCBI Taxonomy" id="301880"/>
    <lineage>
        <taxon>Eukaryota</taxon>
        <taxon>Viridiplantae</taxon>
        <taxon>Streptophyta</taxon>
        <taxon>Embryophyta</taxon>
        <taxon>Tracheophyta</taxon>
        <taxon>Spermatophyta</taxon>
        <taxon>Magnoliopsida</taxon>
        <taxon>eudicotyledons</taxon>
        <taxon>Gunneridae</taxon>
        <taxon>Pentapetalae</taxon>
        <taxon>asterids</taxon>
        <taxon>campanulids</taxon>
        <taxon>Asterales</taxon>
        <taxon>Asteraceae</taxon>
        <taxon>Asteroideae</taxon>
        <taxon>Anthemideae</taxon>
        <taxon>Anthemidinae</taxon>
        <taxon>Tanacetum</taxon>
    </lineage>
</organism>
<reference evidence="1" key="2">
    <citation type="submission" date="2022-01" db="EMBL/GenBank/DDBJ databases">
        <authorList>
            <person name="Yamashiro T."/>
            <person name="Shiraishi A."/>
            <person name="Satake H."/>
            <person name="Nakayama K."/>
        </authorList>
    </citation>
    <scope>NUCLEOTIDE SEQUENCE</scope>
</reference>
<keyword evidence="2" id="KW-1185">Reference proteome</keyword>
<gene>
    <name evidence="1" type="ORF">Tco_0938653</name>
</gene>
<name>A0ABQ5DKI9_9ASTR</name>
<evidence type="ECO:0000313" key="2">
    <source>
        <dbReference type="Proteomes" id="UP001151760"/>
    </source>
</evidence>
<reference evidence="1" key="1">
    <citation type="journal article" date="2022" name="Int. J. Mol. Sci.">
        <title>Draft Genome of Tanacetum Coccineum: Genomic Comparison of Closely Related Tanacetum-Family Plants.</title>
        <authorList>
            <person name="Yamashiro T."/>
            <person name="Shiraishi A."/>
            <person name="Nakayama K."/>
            <person name="Satake H."/>
        </authorList>
    </citation>
    <scope>NUCLEOTIDE SEQUENCE</scope>
</reference>
<protein>
    <submittedName>
        <fullName evidence="1">Uncharacterized protein</fullName>
    </submittedName>
</protein>
<sequence>MREGQSNKTPRFYSGFGYEALFCPTPLHEYPTQISLCNSSLRRRKPLNTVVTWCMNVGIGWISVVKSRMVDDVVKLVIICLLRDCRMVVKEIFKLGLLEECEVSFGKKVMILGIDDEEEEDEEGEGGSEVVEVVVEMVVMECHECDQEKRLENGSKDEEKLVHLKMVVKFEVLIEKKKIGVGDEEVVVREGVVVTSLSLEMLTNSCLGGIMVSLIFLEGLEEEALVEFMVNWFEEDEDGKKNRNEGLFNLKA</sequence>
<proteinExistence type="predicted"/>
<accession>A0ABQ5DKI9</accession>
<evidence type="ECO:0000313" key="1">
    <source>
        <dbReference type="EMBL" id="GJT38788.1"/>
    </source>
</evidence>
<dbReference type="Proteomes" id="UP001151760">
    <property type="component" value="Unassembled WGS sequence"/>
</dbReference>
<comment type="caution">
    <text evidence="1">The sequence shown here is derived from an EMBL/GenBank/DDBJ whole genome shotgun (WGS) entry which is preliminary data.</text>
</comment>